<evidence type="ECO:0000313" key="8">
    <source>
        <dbReference type="EMBL" id="CAF3816799.1"/>
    </source>
</evidence>
<evidence type="ECO:0000313" key="5">
    <source>
        <dbReference type="EMBL" id="CAF0900130.1"/>
    </source>
</evidence>
<dbReference type="Proteomes" id="UP000677228">
    <property type="component" value="Unassembled WGS sequence"/>
</dbReference>
<dbReference type="OrthoDB" id="5402974at2759"/>
<dbReference type="InterPro" id="IPR050211">
    <property type="entry name" value="FOX_domain-containing"/>
</dbReference>
<keyword evidence="2 3" id="KW-0539">Nucleus</keyword>
<evidence type="ECO:0000313" key="7">
    <source>
        <dbReference type="EMBL" id="CAF3681018.1"/>
    </source>
</evidence>
<dbReference type="GO" id="GO:0005634">
    <property type="term" value="C:nucleus"/>
    <property type="evidence" value="ECO:0007669"/>
    <property type="project" value="UniProtKB-SubCell"/>
</dbReference>
<dbReference type="EMBL" id="CAJNOQ010004154">
    <property type="protein sequence ID" value="CAF1047031.1"/>
    <property type="molecule type" value="Genomic_DNA"/>
</dbReference>
<dbReference type="GO" id="GO:0000978">
    <property type="term" value="F:RNA polymerase II cis-regulatory region sequence-specific DNA binding"/>
    <property type="evidence" value="ECO:0007669"/>
    <property type="project" value="TreeGrafter"/>
</dbReference>
<dbReference type="AlphaFoldDB" id="A0A814KB41"/>
<dbReference type="PANTHER" id="PTHR11829:SF402">
    <property type="entry name" value="FORK HEAD DOMAIN-CONTAINING PROTEIN FD3-RELATED"/>
    <property type="match status" value="1"/>
</dbReference>
<dbReference type="Proteomes" id="UP000663829">
    <property type="component" value="Unassembled WGS sequence"/>
</dbReference>
<dbReference type="InterPro" id="IPR036390">
    <property type="entry name" value="WH_DNA-bd_sf"/>
</dbReference>
<evidence type="ECO:0000256" key="1">
    <source>
        <dbReference type="ARBA" id="ARBA00023125"/>
    </source>
</evidence>
<dbReference type="PROSITE" id="PS50039">
    <property type="entry name" value="FORK_HEAD_3"/>
    <property type="match status" value="1"/>
</dbReference>
<accession>A0A814KB41</accession>
<sequence length="375" mass="42519">MNYDSFSDLDDIKHQVMNNSASTIATTAITTTQPCNYSDDLILNSDDEENQSDDDELDVVNEKTTRNSDQLIRGRHYSCNSSDDCTHGTEHQELDEQNKKLLNYTSSSSSSPSSIISTNDGEIDKNKKHIVKPPYSYIALITMAILQSPNRRLTLSGICEFIMNRFPYYKERFPAWQNSIRHNLSLNDCFLKIPREPGNPGNYWTLDPASENMFDNGSFLRRRKRFKRAHMNHHHHPCYHSTPSSTTFRTFPLHNYSSAHPPPSYTSSPTTYHSHPHTYSAAAMAAAALASSKYPQIKRFMTTNPYLHSNTTSPSPILNTMLSQTTPKKSLFTIDSLIGDTDIKKSHENLDHSKYNLNSYLVRGGSSSVTESFRV</sequence>
<dbReference type="InterPro" id="IPR030456">
    <property type="entry name" value="TF_fork_head_CS_2"/>
</dbReference>
<dbReference type="InterPro" id="IPR001766">
    <property type="entry name" value="Fork_head_dom"/>
</dbReference>
<evidence type="ECO:0000256" key="3">
    <source>
        <dbReference type="PROSITE-ProRule" id="PRU00089"/>
    </source>
</evidence>
<evidence type="ECO:0000313" key="9">
    <source>
        <dbReference type="Proteomes" id="UP000663829"/>
    </source>
</evidence>
<comment type="subcellular location">
    <subcellularLocation>
        <location evidence="3">Nucleus</location>
    </subcellularLocation>
</comment>
<comment type="caution">
    <text evidence="6">The sequence shown here is derived from an EMBL/GenBank/DDBJ whole genome shotgun (WGS) entry which is preliminary data.</text>
</comment>
<dbReference type="GO" id="GO:0000981">
    <property type="term" value="F:DNA-binding transcription factor activity, RNA polymerase II-specific"/>
    <property type="evidence" value="ECO:0007669"/>
    <property type="project" value="TreeGrafter"/>
</dbReference>
<feature type="DNA-binding region" description="Fork-head" evidence="3">
    <location>
        <begin position="132"/>
        <end position="224"/>
    </location>
</feature>
<dbReference type="InterPro" id="IPR036388">
    <property type="entry name" value="WH-like_DNA-bd_sf"/>
</dbReference>
<evidence type="ECO:0000256" key="2">
    <source>
        <dbReference type="ARBA" id="ARBA00023242"/>
    </source>
</evidence>
<proteinExistence type="predicted"/>
<dbReference type="PANTHER" id="PTHR11829">
    <property type="entry name" value="FORKHEAD BOX PROTEIN"/>
    <property type="match status" value="1"/>
</dbReference>
<dbReference type="Gene3D" id="1.10.10.10">
    <property type="entry name" value="Winged helix-like DNA-binding domain superfamily/Winged helix DNA-binding domain"/>
    <property type="match status" value="1"/>
</dbReference>
<dbReference type="Pfam" id="PF00250">
    <property type="entry name" value="Forkhead"/>
    <property type="match status" value="1"/>
</dbReference>
<dbReference type="EMBL" id="CAJOBA010003413">
    <property type="protein sequence ID" value="CAF3681018.1"/>
    <property type="molecule type" value="Genomic_DNA"/>
</dbReference>
<dbReference type="Proteomes" id="UP000682733">
    <property type="component" value="Unassembled WGS sequence"/>
</dbReference>
<evidence type="ECO:0000259" key="4">
    <source>
        <dbReference type="PROSITE" id="PS50039"/>
    </source>
</evidence>
<organism evidence="6 9">
    <name type="scientific">Didymodactylos carnosus</name>
    <dbReference type="NCBI Taxonomy" id="1234261"/>
    <lineage>
        <taxon>Eukaryota</taxon>
        <taxon>Metazoa</taxon>
        <taxon>Spiralia</taxon>
        <taxon>Gnathifera</taxon>
        <taxon>Rotifera</taxon>
        <taxon>Eurotatoria</taxon>
        <taxon>Bdelloidea</taxon>
        <taxon>Philodinida</taxon>
        <taxon>Philodinidae</taxon>
        <taxon>Didymodactylos</taxon>
    </lineage>
</organism>
<dbReference type="GO" id="GO:0009653">
    <property type="term" value="P:anatomical structure morphogenesis"/>
    <property type="evidence" value="ECO:0007669"/>
    <property type="project" value="TreeGrafter"/>
</dbReference>
<dbReference type="PRINTS" id="PR00053">
    <property type="entry name" value="FORKHEAD"/>
</dbReference>
<protein>
    <recommendedName>
        <fullName evidence="4">Fork-head domain-containing protein</fullName>
    </recommendedName>
</protein>
<dbReference type="Proteomes" id="UP000681722">
    <property type="component" value="Unassembled WGS sequence"/>
</dbReference>
<dbReference type="SUPFAM" id="SSF46785">
    <property type="entry name" value="Winged helix' DNA-binding domain"/>
    <property type="match status" value="1"/>
</dbReference>
<dbReference type="EMBL" id="CAJOBC010004154">
    <property type="protein sequence ID" value="CAF3816799.1"/>
    <property type="molecule type" value="Genomic_DNA"/>
</dbReference>
<keyword evidence="9" id="KW-1185">Reference proteome</keyword>
<evidence type="ECO:0000313" key="6">
    <source>
        <dbReference type="EMBL" id="CAF1047031.1"/>
    </source>
</evidence>
<reference evidence="6" key="1">
    <citation type="submission" date="2021-02" db="EMBL/GenBank/DDBJ databases">
        <authorList>
            <person name="Nowell W R."/>
        </authorList>
    </citation>
    <scope>NUCLEOTIDE SEQUENCE</scope>
</reference>
<dbReference type="PROSITE" id="PS00658">
    <property type="entry name" value="FORK_HEAD_2"/>
    <property type="match status" value="1"/>
</dbReference>
<name>A0A814KB41_9BILA</name>
<dbReference type="PROSITE" id="PS00657">
    <property type="entry name" value="FORK_HEAD_1"/>
    <property type="match status" value="1"/>
</dbReference>
<gene>
    <name evidence="6" type="ORF">GPM918_LOCUS16082</name>
    <name evidence="5" type="ORF">OVA965_LOCUS9580</name>
    <name evidence="8" type="ORF">SRO942_LOCUS16082</name>
    <name evidence="7" type="ORF">TMI583_LOCUS9576</name>
</gene>
<dbReference type="InterPro" id="IPR018122">
    <property type="entry name" value="TF_fork_head_CS_1"/>
</dbReference>
<dbReference type="EMBL" id="CAJNOK010003412">
    <property type="protein sequence ID" value="CAF0900130.1"/>
    <property type="molecule type" value="Genomic_DNA"/>
</dbReference>
<dbReference type="SMART" id="SM00339">
    <property type="entry name" value="FH"/>
    <property type="match status" value="1"/>
</dbReference>
<dbReference type="FunFam" id="1.10.10.10:FF:000598">
    <property type="entry name" value="forkhead box protein I1 isoform X2"/>
    <property type="match status" value="1"/>
</dbReference>
<feature type="domain" description="Fork-head" evidence="4">
    <location>
        <begin position="132"/>
        <end position="224"/>
    </location>
</feature>
<keyword evidence="1 3" id="KW-0238">DNA-binding</keyword>
<dbReference type="GO" id="GO:0030154">
    <property type="term" value="P:cell differentiation"/>
    <property type="evidence" value="ECO:0007669"/>
    <property type="project" value="TreeGrafter"/>
</dbReference>